<dbReference type="Pfam" id="PF04783">
    <property type="entry name" value="DUF630"/>
    <property type="match status" value="1"/>
</dbReference>
<evidence type="ECO:0000313" key="6">
    <source>
        <dbReference type="Proteomes" id="UP001558713"/>
    </source>
</evidence>
<feature type="region of interest" description="Disordered" evidence="2">
    <location>
        <begin position="295"/>
        <end position="318"/>
    </location>
</feature>
<evidence type="ECO:0000259" key="3">
    <source>
        <dbReference type="Pfam" id="PF04782"/>
    </source>
</evidence>
<comment type="caution">
    <text evidence="5">The sequence shown here is derived from an EMBL/GenBank/DDBJ whole genome shotgun (WGS) entry which is preliminary data.</text>
</comment>
<sequence length="737" mass="83375">MGCTTSKLDDLPAVALCRDRCSFLESAIQQRYAFSESHVSYTQSLKGISHSLHQFINHHHSEEDEDDNDDSNSPKKAKPKVNHSDSESGHIEFDSDFSNDIDSLHSSPLHHHLDEGTGSNPYLHMNYMKNSSMPPSIVYEQRPSSPQRVYVGESSNFNYNQYPNSSNLYFDYGPGLSERPPPPPSPPREKVWDFLNPFETYYNPYTPSRDSREIREELGVPDLEEDDEVVKEVHGKQKFVAAASVEEPPLVKSVASSSGGGGGGKASLYQTRPSVSVEKEEIEHEVHVVEKKVVEDSGGDEGRRSNAAVARGGGGGGRVRRGVAEVGKEIEAQFLRAAESGNEIAVLLEVGKHPYGRKNVASRKLNEVTPLLSQPSTSRKAKAEASSSVAAPTYADIEAELALRSRNLSSTLHKIHLWEKKLYEEVKAEEKLRLTHEKKLRKLRRLDERGAQNQKVDSTRKLVRSLSSKIRIAIQVVDKISVTINKIRDEELWLQLNELIQGLSRMWKTMLECHQRQCEAIKEARGLGPIRSSKKLGDDHLEATRMLGHELINWIMGFSSWVSAQKGFVRGLNSWLMKCILYEPEETPDGIVPFSPGRIGAPLIFVICNQWEQALDRISEKEVIEAMRRFTTSVLHLWEQDRLETQEKMTSHGDPRNVDREEQRIQKEIEELERKMVLVGSGDDNIVYQSDTSNESLQGSLQRIFEAMERFTKESMRAYEDLLKRVEEESGRETDED</sequence>
<dbReference type="AlphaFoldDB" id="A0ABD0Z1B5"/>
<evidence type="ECO:0000313" key="5">
    <source>
        <dbReference type="EMBL" id="KAL1188508.1"/>
    </source>
</evidence>
<feature type="region of interest" description="Disordered" evidence="2">
    <location>
        <begin position="60"/>
        <end position="95"/>
    </location>
</feature>
<evidence type="ECO:0000256" key="2">
    <source>
        <dbReference type="SAM" id="MobiDB-lite"/>
    </source>
</evidence>
<reference evidence="5 6" key="1">
    <citation type="submission" date="2024-04" db="EMBL/GenBank/DDBJ databases">
        <title>Genome assembly C_amara_ONT_v2.</title>
        <authorList>
            <person name="Yant L."/>
            <person name="Moore C."/>
            <person name="Slenker M."/>
        </authorList>
    </citation>
    <scope>NUCLEOTIDE SEQUENCE [LARGE SCALE GENOMIC DNA]</scope>
    <source>
        <tissue evidence="5">Leaf</tissue>
    </source>
</reference>
<keyword evidence="1" id="KW-0175">Coiled coil</keyword>
<feature type="domain" description="DUF630" evidence="4">
    <location>
        <begin position="1"/>
        <end position="59"/>
    </location>
</feature>
<feature type="compositionally biased region" description="Basic and acidic residues" evidence="2">
    <location>
        <begin position="295"/>
        <end position="304"/>
    </location>
</feature>
<keyword evidence="6" id="KW-1185">Reference proteome</keyword>
<dbReference type="PANTHER" id="PTHR21450:SF45">
    <property type="entry name" value="RNA POLYMERASE SUBUNIT BETA, PUTATIVE (DUF630 AND DUF632)-RELATED"/>
    <property type="match status" value="1"/>
</dbReference>
<dbReference type="Proteomes" id="UP001558713">
    <property type="component" value="Unassembled WGS sequence"/>
</dbReference>
<dbReference type="Pfam" id="PF04782">
    <property type="entry name" value="DUF632"/>
    <property type="match status" value="1"/>
</dbReference>
<feature type="coiled-coil region" evidence="1">
    <location>
        <begin position="709"/>
        <end position="736"/>
    </location>
</feature>
<feature type="region of interest" description="Disordered" evidence="2">
    <location>
        <begin position="252"/>
        <end position="277"/>
    </location>
</feature>
<dbReference type="InterPro" id="IPR006868">
    <property type="entry name" value="DUF630"/>
</dbReference>
<proteinExistence type="predicted"/>
<evidence type="ECO:0000256" key="1">
    <source>
        <dbReference type="SAM" id="Coils"/>
    </source>
</evidence>
<feature type="domain" description="DUF632" evidence="3">
    <location>
        <begin position="324"/>
        <end position="634"/>
    </location>
</feature>
<gene>
    <name evidence="5" type="ORF">V5N11_005936</name>
</gene>
<organism evidence="5 6">
    <name type="scientific">Cardamine amara subsp. amara</name>
    <dbReference type="NCBI Taxonomy" id="228776"/>
    <lineage>
        <taxon>Eukaryota</taxon>
        <taxon>Viridiplantae</taxon>
        <taxon>Streptophyta</taxon>
        <taxon>Embryophyta</taxon>
        <taxon>Tracheophyta</taxon>
        <taxon>Spermatophyta</taxon>
        <taxon>Magnoliopsida</taxon>
        <taxon>eudicotyledons</taxon>
        <taxon>Gunneridae</taxon>
        <taxon>Pentapetalae</taxon>
        <taxon>rosids</taxon>
        <taxon>malvids</taxon>
        <taxon>Brassicales</taxon>
        <taxon>Brassicaceae</taxon>
        <taxon>Cardamineae</taxon>
        <taxon>Cardamine</taxon>
    </lineage>
</organism>
<accession>A0ABD0Z1B5</accession>
<name>A0ABD0Z1B5_CARAN</name>
<dbReference type="InterPro" id="IPR006867">
    <property type="entry name" value="DUF632"/>
</dbReference>
<protein>
    <submittedName>
        <fullName evidence="5">Protein ALTERED PHOSPHATE STARVATION RESPONSE 1</fullName>
    </submittedName>
</protein>
<dbReference type="EMBL" id="JBANAX010000922">
    <property type="protein sequence ID" value="KAL1188508.1"/>
    <property type="molecule type" value="Genomic_DNA"/>
</dbReference>
<evidence type="ECO:0000259" key="4">
    <source>
        <dbReference type="Pfam" id="PF04783"/>
    </source>
</evidence>
<feature type="compositionally biased region" description="Basic and acidic residues" evidence="2">
    <location>
        <begin position="82"/>
        <end position="93"/>
    </location>
</feature>
<dbReference type="PANTHER" id="PTHR21450">
    <property type="entry name" value="PROTEIN ALTERED PHOSPHATE STARVATION RESPONSE 1"/>
    <property type="match status" value="1"/>
</dbReference>